<dbReference type="Pfam" id="PF00174">
    <property type="entry name" value="Oxidored_molyb"/>
    <property type="match status" value="1"/>
</dbReference>
<evidence type="ECO:0000313" key="3">
    <source>
        <dbReference type="EMBL" id="QUD86066.1"/>
    </source>
</evidence>
<evidence type="ECO:0000313" key="4">
    <source>
        <dbReference type="Proteomes" id="UP000676409"/>
    </source>
</evidence>
<gene>
    <name evidence="3" type="ORF">KCG34_13220</name>
</gene>
<dbReference type="AlphaFoldDB" id="A0A975FXE5"/>
<protein>
    <submittedName>
        <fullName evidence="3">Molybdopterin-dependent oxidoreductase</fullName>
    </submittedName>
</protein>
<sequence length="158" mass="16559">MTRTLALALAAALALPGAVLAQTLTVQGADGHSVTLTDAQLRDQHRVSVTVPWGEHHTYAGAPLGDLLALVGAPSDARLHGPALDQVVLVTGSDHFMGVLAIAETSKAMRDAPVILADEEDGKPLDAKQGPWRLIVGGDLKPARSVRMVTTIELRPVK</sequence>
<dbReference type="InterPro" id="IPR036374">
    <property type="entry name" value="OxRdtase_Mopterin-bd_sf"/>
</dbReference>
<dbReference type="EMBL" id="CP073078">
    <property type="protein sequence ID" value="QUD86066.1"/>
    <property type="molecule type" value="Genomic_DNA"/>
</dbReference>
<dbReference type="RefSeq" id="WP_211936118.1">
    <property type="nucleotide sequence ID" value="NZ_CP073078.1"/>
</dbReference>
<organism evidence="3 4">
    <name type="scientific">Phenylobacterium montanum</name>
    <dbReference type="NCBI Taxonomy" id="2823693"/>
    <lineage>
        <taxon>Bacteria</taxon>
        <taxon>Pseudomonadati</taxon>
        <taxon>Pseudomonadota</taxon>
        <taxon>Alphaproteobacteria</taxon>
        <taxon>Caulobacterales</taxon>
        <taxon>Caulobacteraceae</taxon>
        <taxon>Phenylobacterium</taxon>
    </lineage>
</organism>
<keyword evidence="4" id="KW-1185">Reference proteome</keyword>
<dbReference type="InterPro" id="IPR000572">
    <property type="entry name" value="OxRdtase_Mopterin-bd_dom"/>
</dbReference>
<name>A0A975FXE5_9CAUL</name>
<feature type="signal peptide" evidence="1">
    <location>
        <begin position="1"/>
        <end position="21"/>
    </location>
</feature>
<accession>A0A975FXE5</accession>
<keyword evidence="1" id="KW-0732">Signal</keyword>
<feature type="domain" description="Oxidoreductase molybdopterin-binding" evidence="2">
    <location>
        <begin position="48"/>
        <end position="155"/>
    </location>
</feature>
<feature type="chain" id="PRO_5038092404" evidence="1">
    <location>
        <begin position="22"/>
        <end position="158"/>
    </location>
</feature>
<dbReference type="KEGG" id="caul:KCG34_13220"/>
<evidence type="ECO:0000259" key="2">
    <source>
        <dbReference type="Pfam" id="PF00174"/>
    </source>
</evidence>
<dbReference type="Gene3D" id="3.90.420.10">
    <property type="entry name" value="Oxidoreductase, molybdopterin-binding domain"/>
    <property type="match status" value="1"/>
</dbReference>
<reference evidence="3" key="1">
    <citation type="submission" date="2021-04" db="EMBL/GenBank/DDBJ databases">
        <title>The complete genome sequence of Caulobacter sp. S6.</title>
        <authorList>
            <person name="Tang Y."/>
            <person name="Ouyang W."/>
            <person name="Liu Q."/>
            <person name="Huang B."/>
            <person name="Guo Z."/>
            <person name="Lei P."/>
        </authorList>
    </citation>
    <scope>NUCLEOTIDE SEQUENCE</scope>
    <source>
        <strain evidence="3">S6</strain>
    </source>
</reference>
<dbReference type="Proteomes" id="UP000676409">
    <property type="component" value="Chromosome"/>
</dbReference>
<proteinExistence type="predicted"/>
<evidence type="ECO:0000256" key="1">
    <source>
        <dbReference type="SAM" id="SignalP"/>
    </source>
</evidence>
<dbReference type="SUPFAM" id="SSF56524">
    <property type="entry name" value="Oxidoreductase molybdopterin-binding domain"/>
    <property type="match status" value="1"/>
</dbReference>